<dbReference type="EMBL" id="AM269894">
    <property type="protein sequence ID" value="CAK51517.1"/>
    <property type="molecule type" value="Genomic_DNA"/>
</dbReference>
<evidence type="ECO:0000313" key="2">
    <source>
        <dbReference type="Proteomes" id="UP000243681"/>
    </source>
</evidence>
<evidence type="ECO:0000313" key="1">
    <source>
        <dbReference type="EMBL" id="CAK51517.1"/>
    </source>
</evidence>
<organism evidence="1 2">
    <name type="scientific">Eimeria tenella</name>
    <name type="common">Coccidian parasite</name>
    <dbReference type="NCBI Taxonomy" id="5802"/>
    <lineage>
        <taxon>Eukaryota</taxon>
        <taxon>Sar</taxon>
        <taxon>Alveolata</taxon>
        <taxon>Apicomplexa</taxon>
        <taxon>Conoidasida</taxon>
        <taxon>Coccidia</taxon>
        <taxon>Eucoccidiorida</taxon>
        <taxon>Eimeriorina</taxon>
        <taxon>Eimeriidae</taxon>
        <taxon>Eimeria</taxon>
    </lineage>
</organism>
<gene>
    <name evidence="1" type="ORF">e1116g03.tmp0001</name>
</gene>
<name>C8TE31_EIMTE</name>
<reference evidence="1 2" key="1">
    <citation type="journal article" date="2007" name="Genome Res.">
        <title>Sequencing and analysis of chromosome 1 of Eimeria tenella reveals a unique segmental organization.</title>
        <authorList>
            <person name="Ling K.H."/>
            <person name="Rajandream M.A."/>
            <person name="Rivailler P."/>
            <person name="Ivens A."/>
            <person name="Yap S.J."/>
            <person name="Madeira A.M.B.N."/>
            <person name="Mungall K."/>
            <person name="Billington K."/>
            <person name="Yee W.Y."/>
            <person name="Bankier A.T."/>
            <person name="Carroll F."/>
            <person name="Durham A.M."/>
            <person name="Peters N."/>
            <person name="Loo S.S."/>
            <person name="Mat-Isa M.N."/>
            <person name="Novaes J."/>
            <person name="Quail M."/>
            <person name="Rosli R."/>
            <person name="Shamsudin M.N."/>
            <person name="Sobreira T.J.P."/>
            <person name="Tivey A.R."/>
            <person name="Wai S.F."/>
            <person name="White S."/>
            <person name="Wu X."/>
            <person name="Kerhornou A.X."/>
            <person name="Blake D."/>
            <person name="Mohamed R."/>
            <person name="Shirley M."/>
            <person name="Gruber A."/>
            <person name="Berriman M."/>
            <person name="Tomley F."/>
            <person name="Dear P.H."/>
            <person name="Wan K.L."/>
        </authorList>
    </citation>
    <scope>NUCLEOTIDE SEQUENCE [LARGE SCALE GENOMIC DNA]</scope>
    <source>
        <strain evidence="1 2">Houghton</strain>
    </source>
</reference>
<accession>C8TE31</accession>
<protein>
    <submittedName>
        <fullName evidence="1">Uncharacterized protein</fullName>
    </submittedName>
</protein>
<proteinExistence type="predicted"/>
<dbReference type="Proteomes" id="UP000243681">
    <property type="component" value="Chromosome 1"/>
</dbReference>
<sequence length="45" mass="4968">MLPATSARGELIDLGKITVLKIESVILQMHIQFPCMMLNAKLSVI</sequence>
<dbReference type="AlphaFoldDB" id="C8TE31"/>